<gene>
    <name evidence="9" type="primary">lepB</name>
    <name evidence="9" type="ORF">ACFSJH_14075</name>
</gene>
<dbReference type="PRINTS" id="PR00727">
    <property type="entry name" value="LEADERPTASE"/>
</dbReference>
<dbReference type="InterPro" id="IPR019533">
    <property type="entry name" value="Peptidase_S26"/>
</dbReference>
<evidence type="ECO:0000256" key="7">
    <source>
        <dbReference type="SAM" id="MobiDB-lite"/>
    </source>
</evidence>
<dbReference type="InterPro" id="IPR036286">
    <property type="entry name" value="LexA/Signal_pep-like_sf"/>
</dbReference>
<feature type="compositionally biased region" description="Polar residues" evidence="7">
    <location>
        <begin position="24"/>
        <end position="53"/>
    </location>
</feature>
<dbReference type="Pfam" id="PF10502">
    <property type="entry name" value="Peptidase_S26"/>
    <property type="match status" value="1"/>
</dbReference>
<dbReference type="SUPFAM" id="SSF51306">
    <property type="entry name" value="LexA/Signal peptidase"/>
    <property type="match status" value="1"/>
</dbReference>
<proteinExistence type="inferred from homology"/>
<feature type="compositionally biased region" description="Polar residues" evidence="7">
    <location>
        <begin position="8"/>
        <end position="17"/>
    </location>
</feature>
<keyword evidence="6" id="KW-0645">Protease</keyword>
<comment type="caution">
    <text evidence="9">The sequence shown here is derived from an EMBL/GenBank/DDBJ whole genome shotgun (WGS) entry which is preliminary data.</text>
</comment>
<comment type="subcellular location">
    <subcellularLocation>
        <location evidence="2">Cell membrane</location>
        <topology evidence="2">Single-pass type II membrane protein</topology>
    </subcellularLocation>
    <subcellularLocation>
        <location evidence="6">Membrane</location>
        <topology evidence="6">Single-pass type II membrane protein</topology>
    </subcellularLocation>
</comment>
<dbReference type="InterPro" id="IPR019757">
    <property type="entry name" value="Pept_S26A_signal_pept_1_Lys-AS"/>
</dbReference>
<accession>A0ABW4YM92</accession>
<dbReference type="Proteomes" id="UP001597362">
    <property type="component" value="Unassembled WGS sequence"/>
</dbReference>
<feature type="region of interest" description="Disordered" evidence="7">
    <location>
        <begin position="1"/>
        <end position="68"/>
    </location>
</feature>
<evidence type="ECO:0000256" key="6">
    <source>
        <dbReference type="RuleBase" id="RU362042"/>
    </source>
</evidence>
<keyword evidence="6" id="KW-0812">Transmembrane</keyword>
<evidence type="ECO:0000256" key="1">
    <source>
        <dbReference type="ARBA" id="ARBA00000677"/>
    </source>
</evidence>
<organism evidence="9 10">
    <name type="scientific">Paenibacillus yanchengensis</name>
    <dbReference type="NCBI Taxonomy" id="2035833"/>
    <lineage>
        <taxon>Bacteria</taxon>
        <taxon>Bacillati</taxon>
        <taxon>Bacillota</taxon>
        <taxon>Bacilli</taxon>
        <taxon>Bacillales</taxon>
        <taxon>Paenibacillaceae</taxon>
        <taxon>Paenibacillus</taxon>
    </lineage>
</organism>
<reference evidence="10" key="1">
    <citation type="journal article" date="2019" name="Int. J. Syst. Evol. Microbiol.">
        <title>The Global Catalogue of Microorganisms (GCM) 10K type strain sequencing project: providing services to taxonomists for standard genome sequencing and annotation.</title>
        <authorList>
            <consortium name="The Broad Institute Genomics Platform"/>
            <consortium name="The Broad Institute Genome Sequencing Center for Infectious Disease"/>
            <person name="Wu L."/>
            <person name="Ma J."/>
        </authorList>
    </citation>
    <scope>NUCLEOTIDE SEQUENCE [LARGE SCALE GENOMIC DNA]</scope>
    <source>
        <strain evidence="10">GH52</strain>
    </source>
</reference>
<protein>
    <recommendedName>
        <fullName evidence="4 6">Signal peptidase I</fullName>
        <ecNumber evidence="4 6">3.4.21.89</ecNumber>
    </recommendedName>
</protein>
<keyword evidence="6" id="KW-0472">Membrane</keyword>
<dbReference type="Gene3D" id="2.10.109.10">
    <property type="entry name" value="Umud Fragment, subunit A"/>
    <property type="match status" value="1"/>
</dbReference>
<dbReference type="PANTHER" id="PTHR43390">
    <property type="entry name" value="SIGNAL PEPTIDASE I"/>
    <property type="match status" value="1"/>
</dbReference>
<keyword evidence="10" id="KW-1185">Reference proteome</keyword>
<dbReference type="GO" id="GO:0009003">
    <property type="term" value="F:signal peptidase activity"/>
    <property type="evidence" value="ECO:0007669"/>
    <property type="project" value="UniProtKB-EC"/>
</dbReference>
<evidence type="ECO:0000313" key="10">
    <source>
        <dbReference type="Proteomes" id="UP001597362"/>
    </source>
</evidence>
<evidence type="ECO:0000259" key="8">
    <source>
        <dbReference type="Pfam" id="PF10502"/>
    </source>
</evidence>
<dbReference type="PROSITE" id="PS00760">
    <property type="entry name" value="SPASE_I_2"/>
    <property type="match status" value="1"/>
</dbReference>
<dbReference type="PANTHER" id="PTHR43390:SF1">
    <property type="entry name" value="CHLOROPLAST PROCESSING PEPTIDASE"/>
    <property type="match status" value="1"/>
</dbReference>
<evidence type="ECO:0000256" key="4">
    <source>
        <dbReference type="ARBA" id="ARBA00013208"/>
    </source>
</evidence>
<comment type="catalytic activity">
    <reaction evidence="1 6">
        <text>Cleavage of hydrophobic, N-terminal signal or leader sequences from secreted and periplasmic proteins.</text>
        <dbReference type="EC" id="3.4.21.89"/>
    </reaction>
</comment>
<dbReference type="InterPro" id="IPR000223">
    <property type="entry name" value="Pept_S26A_signal_pept_1"/>
</dbReference>
<keyword evidence="5 6" id="KW-0378">Hydrolase</keyword>
<keyword evidence="6" id="KW-1133">Transmembrane helix</keyword>
<evidence type="ECO:0000256" key="3">
    <source>
        <dbReference type="ARBA" id="ARBA00009370"/>
    </source>
</evidence>
<sequence>MSKRENDQFQSSHPASDNQEEQRTNGPDVSEIRSSMSNAHATPSRITTYGGRQNSEKQSNDFVDNSEKKSKGKKSEFWEWAKALLIAVLVVFLVRQFLFVSFIVNGDSMQPNFATDERLIVNKLVYQFSEPDFGDVVVFNVPEENRKFIKRVIAVPGETVQLEGDQLMINGELIEEPYIQEAVAASNEIGEIYNGMGIMYNYPNPKNQAVVVPEGYVFALGDNRGNSKDSRNLGFIKQSEIVGRADIIYWPLKQLEWIKKY</sequence>
<feature type="domain" description="Peptidase S26" evidence="8">
    <location>
        <begin position="78"/>
        <end position="250"/>
    </location>
</feature>
<evidence type="ECO:0000256" key="2">
    <source>
        <dbReference type="ARBA" id="ARBA00004401"/>
    </source>
</evidence>
<dbReference type="RefSeq" id="WP_377773440.1">
    <property type="nucleotide sequence ID" value="NZ_JBHUHO010000032.1"/>
</dbReference>
<dbReference type="NCBIfam" id="TIGR02227">
    <property type="entry name" value="sigpep_I_bact"/>
    <property type="match status" value="1"/>
</dbReference>
<evidence type="ECO:0000313" key="9">
    <source>
        <dbReference type="EMBL" id="MFD2116851.1"/>
    </source>
</evidence>
<comment type="similarity">
    <text evidence="3 6">Belongs to the peptidase S26 family.</text>
</comment>
<dbReference type="CDD" id="cd06530">
    <property type="entry name" value="S26_SPase_I"/>
    <property type="match status" value="1"/>
</dbReference>
<name>A0ABW4YM92_9BACL</name>
<dbReference type="EC" id="3.4.21.89" evidence="4 6"/>
<dbReference type="EMBL" id="JBHUHO010000032">
    <property type="protein sequence ID" value="MFD2116851.1"/>
    <property type="molecule type" value="Genomic_DNA"/>
</dbReference>
<evidence type="ECO:0000256" key="5">
    <source>
        <dbReference type="ARBA" id="ARBA00022801"/>
    </source>
</evidence>
<feature type="compositionally biased region" description="Basic and acidic residues" evidence="7">
    <location>
        <begin position="54"/>
        <end position="68"/>
    </location>
</feature>
<feature type="transmembrane region" description="Helical" evidence="6">
    <location>
        <begin position="83"/>
        <end position="104"/>
    </location>
</feature>